<dbReference type="PANTHER" id="PTHR43388">
    <property type="entry name" value="HYDROGENASE MATURATION FACTOR HOXX"/>
    <property type="match status" value="1"/>
</dbReference>
<sequence>MGAELVTMGAELVPATGAAMAATPEAHSAAGPITTAKGEEHQANVCAGMTGQQRRLQFLLLCDAFNSMTQRAKLELESLGHEAVVGVWETKGATIAMIKQVKPDVILCPYLTKFVPASIYENRDVPCIIVHPGIEGDRGMSSIDWALHDGAKEWGVTLLQADREMDAGPIWATKTFFIEREHPTKSSLYRIECIDVAMVCIREFVSKLQSGQQPRPLDYSKPDVKGRLRPRMLADDRTVDWNLPAHEIARIVRCCDSQPGAMGTILNKLVHLYGAHVEKQPDGNLKALVDERQPGDVIGSRHNAILVCCGDETALWISHVRLATSLIKLPATMALFPDAEPPIELPHIAEPKVVLPFGQWPAASTFQEIFLWQRARIAYLWFDFYNGAMNTEQCQRLTQTITEIEKDESTDVMVLMGGRDFFSNGIHLNTIEAADDPAEESWRNINAIDDVVKCILTSTKLTIAALVGNAGAGGVMTAIAADLTWTHANAVLHPSYKAMDLFGSEYWTHSLPKRVGSEVAHQLTSSTDPVSARQALSLGLIDDILCENSLRFVEQVVKRAEEIAQDPATLQHMPEKKGRCRCPQFMAALESCRRNELEKMRVCFASEMYHAKRRAFVTKSRLMSCRQ</sequence>
<dbReference type="Proteomes" id="UP000265515">
    <property type="component" value="Unassembled WGS sequence"/>
</dbReference>
<dbReference type="InterPro" id="IPR001753">
    <property type="entry name" value="Enoyl-CoA_hydra/iso"/>
</dbReference>
<evidence type="ECO:0000313" key="4">
    <source>
        <dbReference type="Proteomes" id="UP000265515"/>
    </source>
</evidence>
<dbReference type="Pfam" id="PF00378">
    <property type="entry name" value="ECH_1"/>
    <property type="match status" value="1"/>
</dbReference>
<dbReference type="InterPro" id="IPR036477">
    <property type="entry name" value="Formyl_transf_N_sf"/>
</dbReference>
<dbReference type="EMBL" id="BFEA01000488">
    <property type="protein sequence ID" value="GBG84730.1"/>
    <property type="molecule type" value="Genomic_DNA"/>
</dbReference>
<dbReference type="Pfam" id="PF02911">
    <property type="entry name" value="Formyl_trans_C"/>
    <property type="match status" value="1"/>
</dbReference>
<dbReference type="InterPro" id="IPR011034">
    <property type="entry name" value="Formyl_transferase-like_C_sf"/>
</dbReference>
<accession>A0A388LQX3</accession>
<dbReference type="Gene3D" id="3.90.226.10">
    <property type="entry name" value="2-enoyl-CoA Hydratase, Chain A, domain 1"/>
    <property type="match status" value="1"/>
</dbReference>
<dbReference type="SUPFAM" id="SSF50486">
    <property type="entry name" value="FMT C-terminal domain-like"/>
    <property type="match status" value="1"/>
</dbReference>
<comment type="caution">
    <text evidence="3">The sequence shown here is derived from an EMBL/GenBank/DDBJ whole genome shotgun (WGS) entry which is preliminary data.</text>
</comment>
<dbReference type="InterPro" id="IPR002376">
    <property type="entry name" value="Formyl_transf_N"/>
</dbReference>
<dbReference type="OrthoDB" id="5126881at2759"/>
<protein>
    <recommendedName>
        <fullName evidence="5">Formyl transferase C-terminal domain-containing protein</fullName>
    </recommendedName>
</protein>
<dbReference type="SUPFAM" id="SSF53328">
    <property type="entry name" value="Formyltransferase"/>
    <property type="match status" value="1"/>
</dbReference>
<feature type="domain" description="Formyl transferase N-terminal" evidence="1">
    <location>
        <begin position="91"/>
        <end position="189"/>
    </location>
</feature>
<dbReference type="CDD" id="cd06558">
    <property type="entry name" value="crotonase-like"/>
    <property type="match status" value="1"/>
</dbReference>
<organism evidence="3 4">
    <name type="scientific">Chara braunii</name>
    <name type="common">Braun's stonewort</name>
    <dbReference type="NCBI Taxonomy" id="69332"/>
    <lineage>
        <taxon>Eukaryota</taxon>
        <taxon>Viridiplantae</taxon>
        <taxon>Streptophyta</taxon>
        <taxon>Charophyceae</taxon>
        <taxon>Charales</taxon>
        <taxon>Characeae</taxon>
        <taxon>Chara</taxon>
    </lineage>
</organism>
<dbReference type="Pfam" id="PF00551">
    <property type="entry name" value="Formyl_trans_N"/>
    <property type="match status" value="1"/>
</dbReference>
<evidence type="ECO:0000259" key="2">
    <source>
        <dbReference type="Pfam" id="PF02911"/>
    </source>
</evidence>
<dbReference type="CDD" id="cd08650">
    <property type="entry name" value="FMT_core_HypX_N"/>
    <property type="match status" value="1"/>
</dbReference>
<gene>
    <name evidence="3" type="ORF">CBR_g39106</name>
</gene>
<proteinExistence type="predicted"/>
<dbReference type="GO" id="GO:0003824">
    <property type="term" value="F:catalytic activity"/>
    <property type="evidence" value="ECO:0007669"/>
    <property type="project" value="InterPro"/>
</dbReference>
<evidence type="ECO:0008006" key="5">
    <source>
        <dbReference type="Google" id="ProtNLM"/>
    </source>
</evidence>
<evidence type="ECO:0000259" key="1">
    <source>
        <dbReference type="Pfam" id="PF00551"/>
    </source>
</evidence>
<dbReference type="AlphaFoldDB" id="A0A388LQX3"/>
<dbReference type="Gene3D" id="3.40.50.12230">
    <property type="match status" value="1"/>
</dbReference>
<feature type="domain" description="Formyl transferase C-terminal" evidence="2">
    <location>
        <begin position="234"/>
        <end position="323"/>
    </location>
</feature>
<dbReference type="SUPFAM" id="SSF52096">
    <property type="entry name" value="ClpP/crotonase"/>
    <property type="match status" value="1"/>
</dbReference>
<reference evidence="3 4" key="1">
    <citation type="journal article" date="2018" name="Cell">
        <title>The Chara Genome: Secondary Complexity and Implications for Plant Terrestrialization.</title>
        <authorList>
            <person name="Nishiyama T."/>
            <person name="Sakayama H."/>
            <person name="Vries J.D."/>
            <person name="Buschmann H."/>
            <person name="Saint-Marcoux D."/>
            <person name="Ullrich K.K."/>
            <person name="Haas F.B."/>
            <person name="Vanderstraeten L."/>
            <person name="Becker D."/>
            <person name="Lang D."/>
            <person name="Vosolsobe S."/>
            <person name="Rombauts S."/>
            <person name="Wilhelmsson P.K.I."/>
            <person name="Janitza P."/>
            <person name="Kern R."/>
            <person name="Heyl A."/>
            <person name="Rumpler F."/>
            <person name="Villalobos L.I.A.C."/>
            <person name="Clay J.M."/>
            <person name="Skokan R."/>
            <person name="Toyoda A."/>
            <person name="Suzuki Y."/>
            <person name="Kagoshima H."/>
            <person name="Schijlen E."/>
            <person name="Tajeshwar N."/>
            <person name="Catarino B."/>
            <person name="Hetherington A.J."/>
            <person name="Saltykova A."/>
            <person name="Bonnot C."/>
            <person name="Breuninger H."/>
            <person name="Symeonidi A."/>
            <person name="Radhakrishnan G.V."/>
            <person name="Van Nieuwerburgh F."/>
            <person name="Deforce D."/>
            <person name="Chang C."/>
            <person name="Karol K.G."/>
            <person name="Hedrich R."/>
            <person name="Ulvskov P."/>
            <person name="Glockner G."/>
            <person name="Delwiche C.F."/>
            <person name="Petrasek J."/>
            <person name="Van de Peer Y."/>
            <person name="Friml J."/>
            <person name="Beilby M."/>
            <person name="Dolan L."/>
            <person name="Kohara Y."/>
            <person name="Sugano S."/>
            <person name="Fujiyama A."/>
            <person name="Delaux P.-M."/>
            <person name="Quint M."/>
            <person name="TheiBen G."/>
            <person name="Hagemann M."/>
            <person name="Harholt J."/>
            <person name="Dunand C."/>
            <person name="Zachgo S."/>
            <person name="Langdale J."/>
            <person name="Maumus F."/>
            <person name="Straeten D.V.D."/>
            <person name="Gould S.B."/>
            <person name="Rensing S.A."/>
        </authorList>
    </citation>
    <scope>NUCLEOTIDE SEQUENCE [LARGE SCALE GENOMIC DNA]</scope>
    <source>
        <strain evidence="3 4">S276</strain>
    </source>
</reference>
<dbReference type="PANTHER" id="PTHR43388:SF1">
    <property type="entry name" value="HYDROGENASE MATURATION FACTOR HOXX"/>
    <property type="match status" value="1"/>
</dbReference>
<evidence type="ECO:0000313" key="3">
    <source>
        <dbReference type="EMBL" id="GBG84730.1"/>
    </source>
</evidence>
<dbReference type="OMA" id="GFDPSYH"/>
<dbReference type="STRING" id="69332.A0A388LQX3"/>
<name>A0A388LQX3_CHABU</name>
<keyword evidence="4" id="KW-1185">Reference proteome</keyword>
<dbReference type="Gramene" id="GBG84730">
    <property type="protein sequence ID" value="GBG84730"/>
    <property type="gene ID" value="CBR_g39106"/>
</dbReference>
<dbReference type="InterPro" id="IPR029045">
    <property type="entry name" value="ClpP/crotonase-like_dom_sf"/>
</dbReference>
<dbReference type="InterPro" id="IPR047180">
    <property type="entry name" value="HoxX-like"/>
</dbReference>
<dbReference type="InterPro" id="IPR005793">
    <property type="entry name" value="Formyl_trans_C"/>
</dbReference>